<accession>A0A645EDN4</accession>
<organism evidence="1">
    <name type="scientific">bioreactor metagenome</name>
    <dbReference type="NCBI Taxonomy" id="1076179"/>
    <lineage>
        <taxon>unclassified sequences</taxon>
        <taxon>metagenomes</taxon>
        <taxon>ecological metagenomes</taxon>
    </lineage>
</organism>
<reference evidence="1" key="1">
    <citation type="submission" date="2019-08" db="EMBL/GenBank/DDBJ databases">
        <authorList>
            <person name="Kucharzyk K."/>
            <person name="Murdoch R.W."/>
            <person name="Higgins S."/>
            <person name="Loffler F."/>
        </authorList>
    </citation>
    <scope>NUCLEOTIDE SEQUENCE</scope>
</reference>
<sequence length="106" mass="11915">MVAARAQRLGQTLLHMVADHTLAHRAAYVKRHRGGNVDGGLVLQHDAPDLRAVAVRKHDMVSLFNDIRNVSGGFFNHFELRFRRCRAVALLQSVAAQGDDKFFHEN</sequence>
<gene>
    <name evidence="1" type="ORF">SDC9_146429</name>
</gene>
<evidence type="ECO:0000313" key="1">
    <source>
        <dbReference type="EMBL" id="MPM99238.1"/>
    </source>
</evidence>
<protein>
    <submittedName>
        <fullName evidence="1">Uncharacterized protein</fullName>
    </submittedName>
</protein>
<dbReference type="AlphaFoldDB" id="A0A645EDN4"/>
<dbReference type="EMBL" id="VSSQ01045339">
    <property type="protein sequence ID" value="MPM99238.1"/>
    <property type="molecule type" value="Genomic_DNA"/>
</dbReference>
<comment type="caution">
    <text evidence="1">The sequence shown here is derived from an EMBL/GenBank/DDBJ whole genome shotgun (WGS) entry which is preliminary data.</text>
</comment>
<proteinExistence type="predicted"/>
<name>A0A645EDN4_9ZZZZ</name>